<evidence type="ECO:0000313" key="2">
    <source>
        <dbReference type="Proteomes" id="UP000217790"/>
    </source>
</evidence>
<dbReference type="InParanoid" id="A0A2H3DHR5"/>
<dbReference type="OMA" id="HAYNEHL"/>
<dbReference type="AlphaFoldDB" id="A0A2H3DHR5"/>
<accession>A0A2H3DHR5</accession>
<protein>
    <submittedName>
        <fullName evidence="1">Uncharacterized protein</fullName>
    </submittedName>
</protein>
<sequence>MHGQIKLVVIEMDTSPFKLTLHDQEVYTRLFTELYAASQYNNYIVDGDKPLDLRVYGLLSDTTENVFFSYDPATTKFEKDEIVHVACSRKMVVHDMMRLSEKIFSVLMHAYNEHLDGRYNEVKLLPKEDIPQMYTKIDAETTEFCDRTLPDLLAEAIQDAKLATEKFQQHSNEDALKEGLHLLRKSLWVLPLAGTTNHCWLGLYDDLDQMAMKAASNFRREQNFLEKKWKDKEGYKTYGYGY</sequence>
<evidence type="ECO:0000313" key="1">
    <source>
        <dbReference type="EMBL" id="PBK94761.1"/>
    </source>
</evidence>
<dbReference type="Proteomes" id="UP000217790">
    <property type="component" value="Unassembled WGS sequence"/>
</dbReference>
<dbReference type="OrthoDB" id="3248548at2759"/>
<reference evidence="2" key="1">
    <citation type="journal article" date="2017" name="Nat. Ecol. Evol.">
        <title>Genome expansion and lineage-specific genetic innovations in the forest pathogenic fungi Armillaria.</title>
        <authorList>
            <person name="Sipos G."/>
            <person name="Prasanna A.N."/>
            <person name="Walter M.C."/>
            <person name="O'Connor E."/>
            <person name="Balint B."/>
            <person name="Krizsan K."/>
            <person name="Kiss B."/>
            <person name="Hess J."/>
            <person name="Varga T."/>
            <person name="Slot J."/>
            <person name="Riley R."/>
            <person name="Boka B."/>
            <person name="Rigling D."/>
            <person name="Barry K."/>
            <person name="Lee J."/>
            <person name="Mihaltcheva S."/>
            <person name="LaButti K."/>
            <person name="Lipzen A."/>
            <person name="Waldron R."/>
            <person name="Moloney N.M."/>
            <person name="Sperisen C."/>
            <person name="Kredics L."/>
            <person name="Vagvoelgyi C."/>
            <person name="Patrignani A."/>
            <person name="Fitzpatrick D."/>
            <person name="Nagy I."/>
            <person name="Doyle S."/>
            <person name="Anderson J.B."/>
            <person name="Grigoriev I.V."/>
            <person name="Gueldener U."/>
            <person name="Muensterkoetter M."/>
            <person name="Nagy L.G."/>
        </authorList>
    </citation>
    <scope>NUCLEOTIDE SEQUENCE [LARGE SCALE GENOMIC DNA]</scope>
    <source>
        <strain evidence="2">Ar21-2</strain>
    </source>
</reference>
<gene>
    <name evidence="1" type="ORF">ARMGADRAFT_66286</name>
</gene>
<dbReference type="EMBL" id="KZ293653">
    <property type="protein sequence ID" value="PBK94761.1"/>
    <property type="molecule type" value="Genomic_DNA"/>
</dbReference>
<keyword evidence="2" id="KW-1185">Reference proteome</keyword>
<name>A0A2H3DHR5_ARMGA</name>
<proteinExistence type="predicted"/>
<organism evidence="1 2">
    <name type="scientific">Armillaria gallica</name>
    <name type="common">Bulbous honey fungus</name>
    <name type="synonym">Armillaria bulbosa</name>
    <dbReference type="NCBI Taxonomy" id="47427"/>
    <lineage>
        <taxon>Eukaryota</taxon>
        <taxon>Fungi</taxon>
        <taxon>Dikarya</taxon>
        <taxon>Basidiomycota</taxon>
        <taxon>Agaricomycotina</taxon>
        <taxon>Agaricomycetes</taxon>
        <taxon>Agaricomycetidae</taxon>
        <taxon>Agaricales</taxon>
        <taxon>Marasmiineae</taxon>
        <taxon>Physalacriaceae</taxon>
        <taxon>Armillaria</taxon>
    </lineage>
</organism>